<name>A0A812CCK0_ACAPH</name>
<dbReference type="InterPro" id="IPR032857">
    <property type="entry name" value="ALKBH4"/>
</dbReference>
<dbReference type="SUPFAM" id="SSF51197">
    <property type="entry name" value="Clavaminate synthase-like"/>
    <property type="match status" value="1"/>
</dbReference>
<dbReference type="PANTHER" id="PTHR12463">
    <property type="entry name" value="OXYGENASE-RELATED"/>
    <property type="match status" value="1"/>
</dbReference>
<dbReference type="OrthoDB" id="442860at2759"/>
<dbReference type="Proteomes" id="UP000597762">
    <property type="component" value="Unassembled WGS sequence"/>
</dbReference>
<dbReference type="InterPro" id="IPR037151">
    <property type="entry name" value="AlkB-like_sf"/>
</dbReference>
<dbReference type="GO" id="GO:0070988">
    <property type="term" value="P:demethylation"/>
    <property type="evidence" value="ECO:0007669"/>
    <property type="project" value="InterPro"/>
</dbReference>
<dbReference type="EMBL" id="CAHIKZ030001398">
    <property type="protein sequence ID" value="CAE1262803.1"/>
    <property type="molecule type" value="Genomic_DNA"/>
</dbReference>
<comment type="cofactor">
    <cofactor evidence="1">
        <name>Fe(2+)</name>
        <dbReference type="ChEBI" id="CHEBI:29033"/>
    </cofactor>
</comment>
<sequence length="272" mass="31283">MINESKTKYLSNVNINKQKKHIYIYCELCQKGWKENVPGTHPDHSGDSIEFPGIILLRNFISVSEEEFLVNEIDKRAFVDSQSGRKKQDYGPKINFKKKKIKCDSFTGLPAFSKFLVDRFTDLKNLSDFIPVELCNLEYDPARGSAIDPHFDDFWIWGERLITVNLLADTYLSLTMDKVPSRLLVDQSDLLNSEVRVPLPCRSLVVVSGPARYDWKHGILRCDISKRRLAMTFRELTPEFLPGGLYYEDVGRLVIERALTYCGISVAEFTKE</sequence>
<dbReference type="Gene3D" id="2.60.120.590">
    <property type="entry name" value="Alpha-ketoglutarate-dependent dioxygenase AlkB-like"/>
    <property type="match status" value="1"/>
</dbReference>
<keyword evidence="3" id="KW-1185">Reference proteome</keyword>
<accession>A0A812CCK0</accession>
<dbReference type="GO" id="GO:0141131">
    <property type="term" value="F:DNA N6-methyladenine demethylase activity"/>
    <property type="evidence" value="ECO:0007669"/>
    <property type="project" value="UniProtKB-EC"/>
</dbReference>
<keyword evidence="2" id="KW-0560">Oxidoreductase</keyword>
<organism evidence="2 3">
    <name type="scientific">Acanthosepion pharaonis</name>
    <name type="common">Pharaoh cuttlefish</name>
    <name type="synonym">Sepia pharaonis</name>
    <dbReference type="NCBI Taxonomy" id="158019"/>
    <lineage>
        <taxon>Eukaryota</taxon>
        <taxon>Metazoa</taxon>
        <taxon>Spiralia</taxon>
        <taxon>Lophotrochozoa</taxon>
        <taxon>Mollusca</taxon>
        <taxon>Cephalopoda</taxon>
        <taxon>Coleoidea</taxon>
        <taxon>Decapodiformes</taxon>
        <taxon>Sepiida</taxon>
        <taxon>Sepiina</taxon>
        <taxon>Sepiidae</taxon>
        <taxon>Acanthosepion</taxon>
    </lineage>
</organism>
<evidence type="ECO:0000313" key="3">
    <source>
        <dbReference type="Proteomes" id="UP000597762"/>
    </source>
</evidence>
<protein>
    <submittedName>
        <fullName evidence="2">ALKBH4</fullName>
        <ecNumber evidence="2">1.14.11.51</ecNumber>
    </submittedName>
</protein>
<comment type="caution">
    <text evidence="2">The sequence shown here is derived from an EMBL/GenBank/DDBJ whole genome shotgun (WGS) entry which is preliminary data.</text>
</comment>
<dbReference type="AlphaFoldDB" id="A0A812CCK0"/>
<dbReference type="EC" id="1.14.11.51" evidence="2"/>
<proteinExistence type="predicted"/>
<evidence type="ECO:0000313" key="2">
    <source>
        <dbReference type="EMBL" id="CAE1262803.1"/>
    </source>
</evidence>
<dbReference type="PANTHER" id="PTHR12463:SF0">
    <property type="entry name" value="ALPHA-KETOGLUTARATE-DEPENDENT DIOXYGENASE ALKB HOMOLOG 4"/>
    <property type="match status" value="1"/>
</dbReference>
<reference evidence="2" key="1">
    <citation type="submission" date="2021-01" db="EMBL/GenBank/DDBJ databases">
        <authorList>
            <person name="Li R."/>
            <person name="Bekaert M."/>
        </authorList>
    </citation>
    <scope>NUCLEOTIDE SEQUENCE</scope>
    <source>
        <strain evidence="2">Farmed</strain>
    </source>
</reference>
<dbReference type="FunFam" id="2.60.120.590:FF:000019">
    <property type="entry name" value="DNA N6-methyl adenine demethylase"/>
    <property type="match status" value="1"/>
</dbReference>
<gene>
    <name evidence="2" type="ORF">SPHA_33391</name>
</gene>
<evidence type="ECO:0000256" key="1">
    <source>
        <dbReference type="ARBA" id="ARBA00001954"/>
    </source>
</evidence>